<evidence type="ECO:0000313" key="10">
    <source>
        <dbReference type="EMBL" id="TRY70945.1"/>
    </source>
</evidence>
<dbReference type="SUPFAM" id="SSF48452">
    <property type="entry name" value="TPR-like"/>
    <property type="match status" value="5"/>
</dbReference>
<sequence length="1326" mass="151999">MADPDTLIKGKIHYFGRGKYYHSMQVAAVEGMKRFSGDPAFKFFYGMALVLEGRVQEGIRELDPLQSYSEVMLGSLLALIHAHKLCLTVDKEAVALYDSKLKEERKRADDQALYYAGVFLFYIEKMDKAKEYVDRLLKINPQSKDGLILKGWVEVFQVRESFNKNTFQYFEAVLKTNNRNIEALFGKAKYFEMCGDFDQANQTLSTLVVVYPKFPPPLIEKMKVELALQDWEQAEDTANRVLAIEPRNIEATKFKILQLICRKGQYEDAGLQLRRLYAELERVEQKNAIQFRLNAQLFSRICGRDPIVLEVTAMFAEKAASIDANSSICMVEVGYQCLLRGKVKDAQRYYKQATKLDESSVLALSGIVACQLKEKQFEIAKEQLEFLEEIQSTVSNRSEILFMSAILKRHTGKLPHEVMQLLDDAVETHFKSVRGMPFGTDYLTVMNPDYVTELVREYLLYAPSEPTTQGQAIAPALRRTLMVLEPVTKACPGLRDAQFLVAKAKYLSGDLKSALSTLRHVLDNIDPTFAEAHLLMAQVQLRQGHYLNAQQSLEVGLSYNFEVRDHPIYHLINAKVLKEQGDVAAAIKTLQTAMQLIKKKKATNAKSNTVGSSIEFSTMDKVSLYLELADCYRMNGQNQEASRVMQEAMSEHQGTGEEIRITVANADLALEKGETDTALNILRTIGPEQPYYLQAMEKMAQIYLHHRKDKKLYAQCYRQIVDRNPTPQSYALLGDAYMAIQEPDRALEIYEQAVKRNPRDSILAAKMGQALQKTHQYGKAINYYKEAVKNEDNNPLRFDMAELQMKLKQFEKAERTIQQALDLEGQTGLNDINSLIIQAKFHTLRANIFERNNNMEAAIKALSDTKDMRSRILKRVQVEQPDSVLEQRQLTAKICHQIAEHSVMQRNYDAAILQYKESLQFHPEDDVALCALARLYLMNDDLDQCQYTCMTLLRNDKENEEATIMMADLAFRKNDYESAMFHFQQLLQKRPDYWVALARLVEVMRRTGNLQDVPQYLTKSEEFVGNRASLEPGLCFCKGLYEWYAGNPNDALKLFNKARKDNEWGQRAIYSMIEICLNPDNVMLGGEVFESVDSEVHADSRDSEEMALRTADKLLRELKPKPGQQMISYQLLQGMLLLASKNKTNIERALQDFMTVAAQDVQGRENVGAILGIATAYQLLKQTPRARNQLKRVAKHSWNFEDAEQLEKCWLLLGDIYIQGGKYDMATELLRKVLLHNKSSTKAYEYMGYIMEKESSYKDAAQHYEHAWRFSNKANPAVGYKLAFNYMKAKRFADAIDVCHEILEKYPNYPKVRKEILEKSRDNLRR</sequence>
<feature type="domain" description="Tetratricopeptide repeat protein 21A/21B N-terminal ARM repeat" evidence="6">
    <location>
        <begin position="12"/>
        <end position="234"/>
    </location>
</feature>
<dbReference type="OrthoDB" id="10259630at2759"/>
<feature type="repeat" description="TPR" evidence="4">
    <location>
        <begin position="761"/>
        <end position="794"/>
    </location>
</feature>
<dbReference type="Pfam" id="PF25064">
    <property type="entry name" value="ARM_TT21_5th"/>
    <property type="match status" value="1"/>
</dbReference>
<dbReference type="PANTHER" id="PTHR14699:SF0">
    <property type="entry name" value="TETRATRICOPEPTIDE REPEAT PROTEIN 21 HOMOLOG"/>
    <property type="match status" value="1"/>
</dbReference>
<dbReference type="Pfam" id="PF25068">
    <property type="entry name" value="ARM_TT21_4th"/>
    <property type="match status" value="1"/>
</dbReference>
<keyword evidence="3 4" id="KW-0802">TPR repeat</keyword>
<dbReference type="PROSITE" id="PS50005">
    <property type="entry name" value="TPR"/>
    <property type="match status" value="5"/>
</dbReference>
<evidence type="ECO:0000259" key="9">
    <source>
        <dbReference type="Pfam" id="PF25068"/>
    </source>
</evidence>
<dbReference type="EMBL" id="VCGU01000009">
    <property type="protein sequence ID" value="TRY70945.1"/>
    <property type="molecule type" value="Genomic_DNA"/>
</dbReference>
<evidence type="ECO:0000259" key="6">
    <source>
        <dbReference type="Pfam" id="PF25062"/>
    </source>
</evidence>
<keyword evidence="11" id="KW-1185">Reference proteome</keyword>
<feature type="domain" description="Tetratricopeptide repeat protein 21A/21B fifth ARM repeats" evidence="8">
    <location>
        <begin position="960"/>
        <end position="1077"/>
    </location>
</feature>
<dbReference type="Pfam" id="PF13181">
    <property type="entry name" value="TPR_8"/>
    <property type="match status" value="1"/>
</dbReference>
<dbReference type="InterPro" id="IPR056836">
    <property type="entry name" value="ARM_TT21_4th"/>
</dbReference>
<name>A0A553NZT7_TIGCA</name>
<dbReference type="Pfam" id="PF25058">
    <property type="entry name" value="ARM_TT21"/>
    <property type="match status" value="1"/>
</dbReference>
<dbReference type="InterPro" id="IPR056833">
    <property type="entry name" value="ARM_TT21_N"/>
</dbReference>
<evidence type="ECO:0000256" key="4">
    <source>
        <dbReference type="PROSITE-ProRule" id="PRU00339"/>
    </source>
</evidence>
<dbReference type="Pfam" id="PF25060">
    <property type="entry name" value="ARM_TT21_2nd"/>
    <property type="match status" value="1"/>
</dbReference>
<dbReference type="Gene3D" id="1.25.40.10">
    <property type="entry name" value="Tetratricopeptide repeat domain"/>
    <property type="match status" value="7"/>
</dbReference>
<evidence type="ECO:0000259" key="8">
    <source>
        <dbReference type="Pfam" id="PF25064"/>
    </source>
</evidence>
<keyword evidence="2" id="KW-0677">Repeat</keyword>
<evidence type="ECO:0000256" key="3">
    <source>
        <dbReference type="ARBA" id="ARBA00022803"/>
    </source>
</evidence>
<feature type="domain" description="Tetratricopeptide repeat protein 21A/21B C-terminal ARM" evidence="7">
    <location>
        <begin position="1110"/>
        <end position="1321"/>
    </location>
</feature>
<gene>
    <name evidence="10" type="ORF">TCAL_01252</name>
</gene>
<dbReference type="InterPro" id="IPR019734">
    <property type="entry name" value="TPR_rpt"/>
</dbReference>
<feature type="repeat" description="TPR" evidence="4">
    <location>
        <begin position="960"/>
        <end position="993"/>
    </location>
</feature>
<feature type="domain" description="Tetratricopeptide repeat protein 21A/21B fourth ARM" evidence="9">
    <location>
        <begin position="763"/>
        <end position="919"/>
    </location>
</feature>
<dbReference type="FunFam" id="1.25.40.10:FF:000219">
    <property type="entry name" value="Tetratricopeptide repeat domain 21B"/>
    <property type="match status" value="1"/>
</dbReference>
<dbReference type="PANTHER" id="PTHR14699">
    <property type="entry name" value="STI2 PROTEIN-RELATED"/>
    <property type="match status" value="1"/>
</dbReference>
<comment type="caution">
    <text evidence="10">The sequence shown here is derived from an EMBL/GenBank/DDBJ whole genome shotgun (WGS) entry which is preliminary data.</text>
</comment>
<organism evidence="10 11">
    <name type="scientific">Tigriopus californicus</name>
    <name type="common">Marine copepod</name>
    <dbReference type="NCBI Taxonomy" id="6832"/>
    <lineage>
        <taxon>Eukaryota</taxon>
        <taxon>Metazoa</taxon>
        <taxon>Ecdysozoa</taxon>
        <taxon>Arthropoda</taxon>
        <taxon>Crustacea</taxon>
        <taxon>Multicrustacea</taxon>
        <taxon>Hexanauplia</taxon>
        <taxon>Copepoda</taxon>
        <taxon>Harpacticoida</taxon>
        <taxon>Harpacticidae</taxon>
        <taxon>Tigriopus</taxon>
    </lineage>
</organism>
<dbReference type="InterPro" id="IPR056834">
    <property type="entry name" value="ARM_TT21_C"/>
</dbReference>
<accession>A0A553NZT7</accession>
<dbReference type="InterPro" id="IPR011990">
    <property type="entry name" value="TPR-like_helical_dom_sf"/>
</dbReference>
<dbReference type="GO" id="GO:0005929">
    <property type="term" value="C:cilium"/>
    <property type="evidence" value="ECO:0007669"/>
    <property type="project" value="GOC"/>
</dbReference>
<feature type="domain" description="Tetratricopeptide repeat protein 21A/21B second ARM" evidence="5">
    <location>
        <begin position="272"/>
        <end position="544"/>
    </location>
</feature>
<comment type="similarity">
    <text evidence="1">Belongs to the TTC21 family.</text>
</comment>
<feature type="repeat" description="TPR" evidence="4">
    <location>
        <begin position="1207"/>
        <end position="1240"/>
    </location>
</feature>
<evidence type="ECO:0000256" key="1">
    <source>
        <dbReference type="ARBA" id="ARBA00010935"/>
    </source>
</evidence>
<dbReference type="STRING" id="6832.A0A553NZT7"/>
<feature type="repeat" description="TPR" evidence="4">
    <location>
        <begin position="727"/>
        <end position="760"/>
    </location>
</feature>
<evidence type="ECO:0000256" key="2">
    <source>
        <dbReference type="ARBA" id="ARBA00022737"/>
    </source>
</evidence>
<protein>
    <recommendedName>
        <fullName evidence="12">Tetratricopeptide repeat protein 21B</fullName>
    </recommendedName>
</protein>
<dbReference type="Pfam" id="PF25062">
    <property type="entry name" value="ARM_TT21_N"/>
    <property type="match status" value="1"/>
</dbReference>
<dbReference type="GO" id="GO:0061512">
    <property type="term" value="P:protein localization to cilium"/>
    <property type="evidence" value="ECO:0007669"/>
    <property type="project" value="TreeGrafter"/>
</dbReference>
<dbReference type="SMART" id="SM00028">
    <property type="entry name" value="TPR"/>
    <property type="match status" value="17"/>
</dbReference>
<feature type="repeat" description="TPR" evidence="4">
    <location>
        <begin position="110"/>
        <end position="143"/>
    </location>
</feature>
<dbReference type="PROSITE" id="PS50293">
    <property type="entry name" value="TPR_REGION"/>
    <property type="match status" value="1"/>
</dbReference>
<evidence type="ECO:0000259" key="7">
    <source>
        <dbReference type="Pfam" id="PF25063"/>
    </source>
</evidence>
<dbReference type="InterPro" id="IPR056832">
    <property type="entry name" value="ARM_TT21_2nd"/>
</dbReference>
<proteinExistence type="inferred from homology"/>
<dbReference type="GO" id="GO:0030991">
    <property type="term" value="C:intraciliary transport particle A"/>
    <property type="evidence" value="ECO:0007669"/>
    <property type="project" value="TreeGrafter"/>
</dbReference>
<dbReference type="Proteomes" id="UP000318571">
    <property type="component" value="Chromosome 9"/>
</dbReference>
<dbReference type="InterPro" id="IPR040364">
    <property type="entry name" value="TTC21A/TTC21B"/>
</dbReference>
<dbReference type="InterPro" id="IPR056835">
    <property type="entry name" value="ARM_TT21_5th"/>
</dbReference>
<dbReference type="OMA" id="NATCVRA"/>
<dbReference type="Pfam" id="PF25063">
    <property type="entry name" value="ARM_TT21_C"/>
    <property type="match status" value="1"/>
</dbReference>
<reference evidence="10 11" key="1">
    <citation type="journal article" date="2018" name="Nat. Ecol. Evol.">
        <title>Genomic signatures of mitonuclear coevolution across populations of Tigriopus californicus.</title>
        <authorList>
            <person name="Barreto F.S."/>
            <person name="Watson E.T."/>
            <person name="Lima T.G."/>
            <person name="Willett C.S."/>
            <person name="Edmands S."/>
            <person name="Li W."/>
            <person name="Burton R.S."/>
        </authorList>
    </citation>
    <scope>NUCLEOTIDE SEQUENCE [LARGE SCALE GENOMIC DNA]</scope>
    <source>
        <strain evidence="10 11">San Diego</strain>
    </source>
</reference>
<evidence type="ECO:0000313" key="11">
    <source>
        <dbReference type="Proteomes" id="UP000318571"/>
    </source>
</evidence>
<evidence type="ECO:0000259" key="5">
    <source>
        <dbReference type="Pfam" id="PF25060"/>
    </source>
</evidence>
<evidence type="ECO:0008006" key="12">
    <source>
        <dbReference type="Google" id="ProtNLM"/>
    </source>
</evidence>
<dbReference type="FunFam" id="1.25.40.10:FF:000197">
    <property type="entry name" value="Tetratricopeptide repeat domain 21B"/>
    <property type="match status" value="1"/>
</dbReference>
<dbReference type="GO" id="GO:0035721">
    <property type="term" value="P:intraciliary retrograde transport"/>
    <property type="evidence" value="ECO:0007669"/>
    <property type="project" value="TreeGrafter"/>
</dbReference>